<evidence type="ECO:0000313" key="8">
    <source>
        <dbReference type="Proteomes" id="UP000290849"/>
    </source>
</evidence>
<dbReference type="InterPro" id="IPR035472">
    <property type="entry name" value="RpiR-like_SIS"/>
</dbReference>
<accession>A0A4Q1HIJ5</accession>
<evidence type="ECO:0000259" key="6">
    <source>
        <dbReference type="PROSITE" id="PS51464"/>
    </source>
</evidence>
<evidence type="ECO:0000256" key="3">
    <source>
        <dbReference type="ARBA" id="ARBA00023152"/>
    </source>
</evidence>
<organism evidence="7 8">
    <name type="scientific">Achromobacter aloeverae</name>
    <dbReference type="NCBI Taxonomy" id="1750518"/>
    <lineage>
        <taxon>Bacteria</taxon>
        <taxon>Pseudomonadati</taxon>
        <taxon>Pseudomonadota</taxon>
        <taxon>Betaproteobacteria</taxon>
        <taxon>Burkholderiales</taxon>
        <taxon>Alcaligenaceae</taxon>
        <taxon>Achromobacter</taxon>
    </lineage>
</organism>
<evidence type="ECO:0000313" key="7">
    <source>
        <dbReference type="EMBL" id="RXN88062.1"/>
    </source>
</evidence>
<dbReference type="EMBL" id="PYAL01000004">
    <property type="protein sequence ID" value="RXN88062.1"/>
    <property type="molecule type" value="Genomic_DNA"/>
</dbReference>
<reference evidence="7 8" key="1">
    <citation type="journal article" date="2017" name="Int. J. Syst. Evol. Microbiol.">
        <title>Achromobacter aloeverae sp. nov., isolated from the root of Aloe vera (L.) Burm.f.</title>
        <authorList>
            <person name="Kuncharoen N."/>
            <person name="Muramatsu Y."/>
            <person name="Shibata C."/>
            <person name="Kamakura Y."/>
            <person name="Nakagawa Y."/>
            <person name="Tanasupawat S."/>
        </authorList>
    </citation>
    <scope>NUCLEOTIDE SEQUENCE [LARGE SCALE GENOMIC DNA]</scope>
    <source>
        <strain evidence="7 8">AVA-1</strain>
    </source>
</reference>
<dbReference type="Pfam" id="PF01418">
    <property type="entry name" value="HTH_6"/>
    <property type="match status" value="1"/>
</dbReference>
<evidence type="ECO:0000256" key="2">
    <source>
        <dbReference type="ARBA" id="ARBA00023125"/>
    </source>
</evidence>
<dbReference type="GO" id="GO:0097367">
    <property type="term" value="F:carbohydrate derivative binding"/>
    <property type="evidence" value="ECO:0007669"/>
    <property type="project" value="InterPro"/>
</dbReference>
<dbReference type="PROSITE" id="PS51071">
    <property type="entry name" value="HTH_RPIR"/>
    <property type="match status" value="1"/>
</dbReference>
<dbReference type="PROSITE" id="PS51464">
    <property type="entry name" value="SIS"/>
    <property type="match status" value="1"/>
</dbReference>
<evidence type="ECO:0000259" key="5">
    <source>
        <dbReference type="PROSITE" id="PS51071"/>
    </source>
</evidence>
<dbReference type="GO" id="GO:0006096">
    <property type="term" value="P:glycolytic process"/>
    <property type="evidence" value="ECO:0007669"/>
    <property type="project" value="UniProtKB-KW"/>
</dbReference>
<keyword evidence="3" id="KW-0324">Glycolysis</keyword>
<dbReference type="Pfam" id="PF01380">
    <property type="entry name" value="SIS"/>
    <property type="match status" value="1"/>
</dbReference>
<feature type="domain" description="HTH rpiR-type" evidence="5">
    <location>
        <begin position="14"/>
        <end position="90"/>
    </location>
</feature>
<dbReference type="InterPro" id="IPR009057">
    <property type="entry name" value="Homeodomain-like_sf"/>
</dbReference>
<dbReference type="SUPFAM" id="SSF53697">
    <property type="entry name" value="SIS domain"/>
    <property type="match status" value="1"/>
</dbReference>
<keyword evidence="4" id="KW-0804">Transcription</keyword>
<proteinExistence type="predicted"/>
<keyword evidence="8" id="KW-1185">Reference proteome</keyword>
<dbReference type="Gene3D" id="1.10.10.10">
    <property type="entry name" value="Winged helix-like DNA-binding domain superfamily/Winged helix DNA-binding domain"/>
    <property type="match status" value="1"/>
</dbReference>
<dbReference type="Proteomes" id="UP000290849">
    <property type="component" value="Unassembled WGS sequence"/>
</dbReference>
<feature type="domain" description="SIS" evidence="6">
    <location>
        <begin position="132"/>
        <end position="266"/>
    </location>
</feature>
<dbReference type="InterPro" id="IPR046348">
    <property type="entry name" value="SIS_dom_sf"/>
</dbReference>
<dbReference type="GO" id="GO:0003700">
    <property type="term" value="F:DNA-binding transcription factor activity"/>
    <property type="evidence" value="ECO:0007669"/>
    <property type="project" value="InterPro"/>
</dbReference>
<sequence length="292" mass="31597">MTRTRGPVREPRGMRFEDLVAEKNDTLTPSDIKLVNVLLTDPTIGSFMPAQTVAARAGVHPSTASRLARKLGFETYRAMREALEFEQDASARVRKRIESAGGRSLLESVVAGEMLALSRLMAQVSQEQIAAATHGLRRAARIIVIGESHAGSLAQLFARRLKRSGYLASGLAHADWEAADELISLTRKDLVFGMIFRHESPGVERALALAAERGAGTVLLTDRSPAPPAQVSIIARRGEPGEFHSLTVPMAICNTLVLELSRVDRGRSMAALAQLEDIRLSFENAGAPGKRA</sequence>
<dbReference type="CDD" id="cd05013">
    <property type="entry name" value="SIS_RpiR"/>
    <property type="match status" value="1"/>
</dbReference>
<dbReference type="AlphaFoldDB" id="A0A4Q1HIJ5"/>
<dbReference type="GO" id="GO:0003677">
    <property type="term" value="F:DNA binding"/>
    <property type="evidence" value="ECO:0007669"/>
    <property type="project" value="UniProtKB-KW"/>
</dbReference>
<dbReference type="OrthoDB" id="8713538at2"/>
<dbReference type="InterPro" id="IPR000281">
    <property type="entry name" value="HTH_RpiR"/>
</dbReference>
<gene>
    <name evidence="7" type="ORF">C7R54_15945</name>
</gene>
<comment type="caution">
    <text evidence="7">The sequence shown here is derived from an EMBL/GenBank/DDBJ whole genome shotgun (WGS) entry which is preliminary data.</text>
</comment>
<protein>
    <recommendedName>
        <fullName evidence="9">MurR/RpiR family transcriptional regulator</fullName>
    </recommendedName>
</protein>
<dbReference type="PANTHER" id="PTHR30514:SF18">
    <property type="entry name" value="RPIR-FAMILY TRANSCRIPTIONAL REGULATOR"/>
    <property type="match status" value="1"/>
</dbReference>
<name>A0A4Q1HIJ5_9BURK</name>
<keyword evidence="2" id="KW-0238">DNA-binding</keyword>
<dbReference type="InterPro" id="IPR001347">
    <property type="entry name" value="SIS_dom"/>
</dbReference>
<evidence type="ECO:0000256" key="1">
    <source>
        <dbReference type="ARBA" id="ARBA00023015"/>
    </source>
</evidence>
<evidence type="ECO:0008006" key="9">
    <source>
        <dbReference type="Google" id="ProtNLM"/>
    </source>
</evidence>
<dbReference type="InterPro" id="IPR047640">
    <property type="entry name" value="RpiR-like"/>
</dbReference>
<dbReference type="Gene3D" id="3.40.50.10490">
    <property type="entry name" value="Glucose-6-phosphate isomerase like protein, domain 1"/>
    <property type="match status" value="1"/>
</dbReference>
<dbReference type="PANTHER" id="PTHR30514">
    <property type="entry name" value="GLUCOKINASE"/>
    <property type="match status" value="1"/>
</dbReference>
<dbReference type="InterPro" id="IPR036388">
    <property type="entry name" value="WH-like_DNA-bd_sf"/>
</dbReference>
<evidence type="ECO:0000256" key="4">
    <source>
        <dbReference type="ARBA" id="ARBA00023163"/>
    </source>
</evidence>
<dbReference type="SUPFAM" id="SSF46689">
    <property type="entry name" value="Homeodomain-like"/>
    <property type="match status" value="1"/>
</dbReference>
<keyword evidence="1" id="KW-0805">Transcription regulation</keyword>